<evidence type="ECO:0000256" key="9">
    <source>
        <dbReference type="ARBA" id="ARBA00022833"/>
    </source>
</evidence>
<evidence type="ECO:0000256" key="14">
    <source>
        <dbReference type="SAM" id="SignalP"/>
    </source>
</evidence>
<dbReference type="GO" id="GO:0061630">
    <property type="term" value="F:ubiquitin protein ligase activity"/>
    <property type="evidence" value="ECO:0007669"/>
    <property type="project" value="UniProtKB-EC"/>
</dbReference>
<keyword evidence="6" id="KW-0479">Metal-binding</keyword>
<keyword evidence="9" id="KW-0862">Zinc</keyword>
<evidence type="ECO:0000256" key="8">
    <source>
        <dbReference type="ARBA" id="ARBA00022786"/>
    </source>
</evidence>
<comment type="catalytic activity">
    <reaction evidence="1">
        <text>S-ubiquitinyl-[E2 ubiquitin-conjugating enzyme]-L-cysteine + [acceptor protein]-L-lysine = [E2 ubiquitin-conjugating enzyme]-L-cysteine + N(6)-ubiquitinyl-[acceptor protein]-L-lysine.</text>
        <dbReference type="EC" id="2.3.2.27"/>
    </reaction>
</comment>
<keyword evidence="17" id="KW-1185">Reference proteome</keyword>
<dbReference type="Proteomes" id="UP001530377">
    <property type="component" value="Unassembled WGS sequence"/>
</dbReference>
<evidence type="ECO:0000256" key="6">
    <source>
        <dbReference type="ARBA" id="ARBA00022723"/>
    </source>
</evidence>
<dbReference type="SMART" id="SM00184">
    <property type="entry name" value="RING"/>
    <property type="match status" value="1"/>
</dbReference>
<evidence type="ECO:0000256" key="7">
    <source>
        <dbReference type="ARBA" id="ARBA00022771"/>
    </source>
</evidence>
<keyword evidence="10 13" id="KW-1133">Transmembrane helix</keyword>
<dbReference type="InterPro" id="IPR001841">
    <property type="entry name" value="Znf_RING"/>
</dbReference>
<feature type="domain" description="RING-type" evidence="15">
    <location>
        <begin position="259"/>
        <end position="300"/>
    </location>
</feature>
<dbReference type="GO" id="GO:0008270">
    <property type="term" value="F:zinc ion binding"/>
    <property type="evidence" value="ECO:0007669"/>
    <property type="project" value="UniProtKB-KW"/>
</dbReference>
<proteinExistence type="predicted"/>
<sequence length="361" mass="41787">MYIRKTLFLILFMLVPGPSPVSGVRPSWMCSLNAFPIENISLPHDFRNLVEGSTMDAIRVLDGGNIERQTRSENNESDETEESTAYYLSARHCTCANNFRGITDDFYCPEQTNYCIVYRSTYLYDFSVTCTKYKGWKILFARTAWFYVCWVFALFFVVLIFTESGRHAIRYPLSRCFPKMNPWIAEHLLQTEIQSRNRVRDDILNAARFKRRTEGWISGYSIKTKLHSSRGESARYDATATADTSTPQDFREGGYDSMCTICLLELEDGDRVADLPCGHMFHSECLGEWILKKNACPLCQDPDIAKEIRSFEANDDGNDNELHSDGRMARWRREAYDKYLDIVTGRSRRGQRSNREPRNVL</sequence>
<evidence type="ECO:0000256" key="1">
    <source>
        <dbReference type="ARBA" id="ARBA00000900"/>
    </source>
</evidence>
<dbReference type="GO" id="GO:0016020">
    <property type="term" value="C:membrane"/>
    <property type="evidence" value="ECO:0007669"/>
    <property type="project" value="UniProtKB-SubCell"/>
</dbReference>
<evidence type="ECO:0000313" key="17">
    <source>
        <dbReference type="Proteomes" id="UP001530377"/>
    </source>
</evidence>
<evidence type="ECO:0000256" key="5">
    <source>
        <dbReference type="ARBA" id="ARBA00022692"/>
    </source>
</evidence>
<dbReference type="Gene3D" id="3.30.40.10">
    <property type="entry name" value="Zinc/RING finger domain, C3HC4 (zinc finger)"/>
    <property type="match status" value="1"/>
</dbReference>
<evidence type="ECO:0000256" key="13">
    <source>
        <dbReference type="SAM" id="Phobius"/>
    </source>
</evidence>
<feature type="signal peptide" evidence="14">
    <location>
        <begin position="1"/>
        <end position="23"/>
    </location>
</feature>
<keyword evidence="4" id="KW-0808">Transferase</keyword>
<dbReference type="PANTHER" id="PTHR45977:SF4">
    <property type="entry name" value="RING-TYPE DOMAIN-CONTAINING PROTEIN"/>
    <property type="match status" value="1"/>
</dbReference>
<name>A0ABD3SD99_9STRA</name>
<keyword evidence="8" id="KW-0833">Ubl conjugation pathway</keyword>
<dbReference type="PROSITE" id="PS50089">
    <property type="entry name" value="ZF_RING_2"/>
    <property type="match status" value="1"/>
</dbReference>
<keyword evidence="14" id="KW-0732">Signal</keyword>
<dbReference type="SUPFAM" id="SSF57850">
    <property type="entry name" value="RING/U-box"/>
    <property type="match status" value="1"/>
</dbReference>
<evidence type="ECO:0000259" key="15">
    <source>
        <dbReference type="PROSITE" id="PS50089"/>
    </source>
</evidence>
<keyword evidence="7 12" id="KW-0863">Zinc-finger</keyword>
<comment type="subcellular location">
    <subcellularLocation>
        <location evidence="2">Membrane</location>
        <topology evidence="2">Multi-pass membrane protein</topology>
    </subcellularLocation>
</comment>
<dbReference type="PANTHER" id="PTHR45977">
    <property type="entry name" value="TARGET OF ERK KINASE MPK-1"/>
    <property type="match status" value="1"/>
</dbReference>
<feature type="chain" id="PRO_5044864529" description="RING-type E3 ubiquitin transferase" evidence="14">
    <location>
        <begin position="24"/>
        <end position="361"/>
    </location>
</feature>
<reference evidence="16 17" key="1">
    <citation type="submission" date="2024-10" db="EMBL/GenBank/DDBJ databases">
        <title>Updated reference genomes for cyclostephanoid diatoms.</title>
        <authorList>
            <person name="Roberts W.R."/>
            <person name="Alverson A.J."/>
        </authorList>
    </citation>
    <scope>NUCLEOTIDE SEQUENCE [LARGE SCALE GENOMIC DNA]</scope>
    <source>
        <strain evidence="16 17">AJA228-03</strain>
    </source>
</reference>
<evidence type="ECO:0000256" key="2">
    <source>
        <dbReference type="ARBA" id="ARBA00004141"/>
    </source>
</evidence>
<protein>
    <recommendedName>
        <fullName evidence="3">RING-type E3 ubiquitin transferase</fullName>
        <ecNumber evidence="3">2.3.2.27</ecNumber>
    </recommendedName>
</protein>
<dbReference type="Pfam" id="PF13639">
    <property type="entry name" value="zf-RING_2"/>
    <property type="match status" value="1"/>
</dbReference>
<keyword evidence="5 13" id="KW-0812">Transmembrane</keyword>
<organism evidence="16 17">
    <name type="scientific">Cyclostephanos tholiformis</name>
    <dbReference type="NCBI Taxonomy" id="382380"/>
    <lineage>
        <taxon>Eukaryota</taxon>
        <taxon>Sar</taxon>
        <taxon>Stramenopiles</taxon>
        <taxon>Ochrophyta</taxon>
        <taxon>Bacillariophyta</taxon>
        <taxon>Coscinodiscophyceae</taxon>
        <taxon>Thalassiosirophycidae</taxon>
        <taxon>Stephanodiscales</taxon>
        <taxon>Stephanodiscaceae</taxon>
        <taxon>Cyclostephanos</taxon>
    </lineage>
</organism>
<dbReference type="InterPro" id="IPR013083">
    <property type="entry name" value="Znf_RING/FYVE/PHD"/>
</dbReference>
<evidence type="ECO:0000256" key="4">
    <source>
        <dbReference type="ARBA" id="ARBA00022679"/>
    </source>
</evidence>
<dbReference type="EC" id="2.3.2.27" evidence="3"/>
<evidence type="ECO:0000256" key="12">
    <source>
        <dbReference type="PROSITE-ProRule" id="PRU00175"/>
    </source>
</evidence>
<dbReference type="AlphaFoldDB" id="A0ABD3SD99"/>
<evidence type="ECO:0000256" key="11">
    <source>
        <dbReference type="ARBA" id="ARBA00023136"/>
    </source>
</evidence>
<evidence type="ECO:0000256" key="3">
    <source>
        <dbReference type="ARBA" id="ARBA00012483"/>
    </source>
</evidence>
<keyword evidence="11 13" id="KW-0472">Membrane</keyword>
<comment type="caution">
    <text evidence="16">The sequence shown here is derived from an EMBL/GenBank/DDBJ whole genome shotgun (WGS) entry which is preliminary data.</text>
</comment>
<gene>
    <name evidence="16" type="ORF">ACHAXA_001980</name>
</gene>
<feature type="transmembrane region" description="Helical" evidence="13">
    <location>
        <begin position="144"/>
        <end position="162"/>
    </location>
</feature>
<dbReference type="EMBL" id="JALLPB020000063">
    <property type="protein sequence ID" value="KAL3822515.1"/>
    <property type="molecule type" value="Genomic_DNA"/>
</dbReference>
<accession>A0ABD3SD99</accession>
<evidence type="ECO:0000256" key="10">
    <source>
        <dbReference type="ARBA" id="ARBA00022989"/>
    </source>
</evidence>
<evidence type="ECO:0000313" key="16">
    <source>
        <dbReference type="EMBL" id="KAL3822515.1"/>
    </source>
</evidence>